<dbReference type="Gene3D" id="3.10.20.30">
    <property type="match status" value="1"/>
</dbReference>
<gene>
    <name evidence="10" type="ORF">NIES2119_31250</name>
</gene>
<keyword evidence="2" id="KW-0813">Transport</keyword>
<dbReference type="RefSeq" id="WP_073597390.1">
    <property type="nucleotide sequence ID" value="NZ_MRCE01000068.1"/>
</dbReference>
<dbReference type="EMBL" id="MRCE01000068">
    <property type="protein sequence ID" value="OKH30257.1"/>
    <property type="molecule type" value="Genomic_DNA"/>
</dbReference>
<dbReference type="GO" id="GO:0046872">
    <property type="term" value="F:metal ion binding"/>
    <property type="evidence" value="ECO:0007669"/>
    <property type="project" value="UniProtKB-KW"/>
</dbReference>
<proteinExistence type="inferred from homology"/>
<evidence type="ECO:0000256" key="7">
    <source>
        <dbReference type="ARBA" id="ARBA00023014"/>
    </source>
</evidence>
<keyword evidence="4" id="KW-0479">Metal-binding</keyword>
<evidence type="ECO:0000256" key="6">
    <source>
        <dbReference type="ARBA" id="ARBA00023004"/>
    </source>
</evidence>
<feature type="domain" description="2Fe-2S ferredoxin-type" evidence="9">
    <location>
        <begin position="4"/>
        <end position="96"/>
    </location>
</feature>
<dbReference type="SUPFAM" id="SSF54292">
    <property type="entry name" value="2Fe-2S ferredoxin-like"/>
    <property type="match status" value="1"/>
</dbReference>
<evidence type="ECO:0000313" key="10">
    <source>
        <dbReference type="EMBL" id="OKH30257.1"/>
    </source>
</evidence>
<comment type="similarity">
    <text evidence="1">Belongs to the 2Fe2S plant-type ferredoxin family.</text>
</comment>
<dbReference type="FunFam" id="3.10.20.30:FF:000014">
    <property type="entry name" value="Ferredoxin"/>
    <property type="match status" value="1"/>
</dbReference>
<dbReference type="GO" id="GO:0051537">
    <property type="term" value="F:2 iron, 2 sulfur cluster binding"/>
    <property type="evidence" value="ECO:0007669"/>
    <property type="project" value="UniProtKB-KW"/>
</dbReference>
<dbReference type="InterPro" id="IPR010241">
    <property type="entry name" value="Fd_pln"/>
</dbReference>
<comment type="caution">
    <text evidence="10">The sequence shown here is derived from an EMBL/GenBank/DDBJ whole genome shotgun (WGS) entry which is preliminary data.</text>
</comment>
<evidence type="ECO:0000256" key="5">
    <source>
        <dbReference type="ARBA" id="ARBA00022982"/>
    </source>
</evidence>
<reference evidence="10 11" key="1">
    <citation type="submission" date="2016-11" db="EMBL/GenBank/DDBJ databases">
        <title>Draft Genome Sequences of Nine Cyanobacterial Strains from Diverse Habitats.</title>
        <authorList>
            <person name="Zhu T."/>
            <person name="Hou S."/>
            <person name="Lu X."/>
            <person name="Hess W.R."/>
        </authorList>
    </citation>
    <scope>NUCLEOTIDE SEQUENCE [LARGE SCALE GENOMIC DNA]</scope>
    <source>
        <strain evidence="10 11">IAM M-71</strain>
    </source>
</reference>
<dbReference type="STRING" id="454136.NIES2119_31250"/>
<dbReference type="InterPro" id="IPR012675">
    <property type="entry name" value="Beta-grasp_dom_sf"/>
</dbReference>
<evidence type="ECO:0000256" key="8">
    <source>
        <dbReference type="ARBA" id="ARBA00034078"/>
    </source>
</evidence>
<keyword evidence="3" id="KW-0001">2Fe-2S</keyword>
<evidence type="ECO:0000313" key="11">
    <source>
        <dbReference type="Proteomes" id="UP000185860"/>
    </source>
</evidence>
<evidence type="ECO:0000256" key="1">
    <source>
        <dbReference type="ARBA" id="ARBA00007874"/>
    </source>
</evidence>
<sequence>MATYKVTLINEAEGINTTIDCADDTYILDAAEEQGLDLPYSCRAGACSTCAGKIQDGEIDQSDQSFLDDDQIEAGFVLTCVAYPKSDCTIITHQEEELY</sequence>
<dbReference type="PANTHER" id="PTHR43112">
    <property type="entry name" value="FERREDOXIN"/>
    <property type="match status" value="1"/>
</dbReference>
<dbReference type="GO" id="GO:0009055">
    <property type="term" value="F:electron transfer activity"/>
    <property type="evidence" value="ECO:0007669"/>
    <property type="project" value="InterPro"/>
</dbReference>
<dbReference type="NCBIfam" id="TIGR02008">
    <property type="entry name" value="fdx_plant"/>
    <property type="match status" value="1"/>
</dbReference>
<name>A0A1U7I2N9_9CYAN</name>
<organism evidence="10 11">
    <name type="scientific">[Phormidium ambiguum] IAM M-71</name>
    <dbReference type="NCBI Taxonomy" id="454136"/>
    <lineage>
        <taxon>Bacteria</taxon>
        <taxon>Bacillati</taxon>
        <taxon>Cyanobacteriota</taxon>
        <taxon>Cyanophyceae</taxon>
        <taxon>Oscillatoriophycideae</taxon>
        <taxon>Aerosakkonematales</taxon>
        <taxon>Aerosakkonemataceae</taxon>
        <taxon>Floridanema</taxon>
    </lineage>
</organism>
<dbReference type="GO" id="GO:0022900">
    <property type="term" value="P:electron transport chain"/>
    <property type="evidence" value="ECO:0007669"/>
    <property type="project" value="InterPro"/>
</dbReference>
<dbReference type="CDD" id="cd00207">
    <property type="entry name" value="fer2"/>
    <property type="match status" value="1"/>
</dbReference>
<keyword evidence="7" id="KW-0411">Iron-sulfur</keyword>
<evidence type="ECO:0000259" key="9">
    <source>
        <dbReference type="PROSITE" id="PS51085"/>
    </source>
</evidence>
<keyword evidence="6" id="KW-0408">Iron</keyword>
<evidence type="ECO:0000256" key="4">
    <source>
        <dbReference type="ARBA" id="ARBA00022723"/>
    </source>
</evidence>
<comment type="cofactor">
    <cofactor evidence="8">
        <name>[2Fe-2S] cluster</name>
        <dbReference type="ChEBI" id="CHEBI:190135"/>
    </cofactor>
</comment>
<dbReference type="PROSITE" id="PS00197">
    <property type="entry name" value="2FE2S_FER_1"/>
    <property type="match status" value="1"/>
</dbReference>
<protein>
    <submittedName>
        <fullName evidence="10">Ferredoxin</fullName>
    </submittedName>
</protein>
<dbReference type="AlphaFoldDB" id="A0A1U7I2N9"/>
<evidence type="ECO:0000256" key="2">
    <source>
        <dbReference type="ARBA" id="ARBA00022448"/>
    </source>
</evidence>
<dbReference type="PANTHER" id="PTHR43112:SF3">
    <property type="entry name" value="FERREDOXIN-2, CHLOROPLASTIC"/>
    <property type="match status" value="1"/>
</dbReference>
<dbReference type="Pfam" id="PF00111">
    <property type="entry name" value="Fer2"/>
    <property type="match status" value="1"/>
</dbReference>
<dbReference type="InterPro" id="IPR001041">
    <property type="entry name" value="2Fe-2S_ferredoxin-type"/>
</dbReference>
<dbReference type="Proteomes" id="UP000185860">
    <property type="component" value="Unassembled WGS sequence"/>
</dbReference>
<accession>A0A1U7I2N9</accession>
<dbReference type="PROSITE" id="PS51085">
    <property type="entry name" value="2FE2S_FER_2"/>
    <property type="match status" value="1"/>
</dbReference>
<evidence type="ECO:0000256" key="3">
    <source>
        <dbReference type="ARBA" id="ARBA00022714"/>
    </source>
</evidence>
<keyword evidence="5" id="KW-0249">Electron transport</keyword>
<dbReference type="OrthoDB" id="462043at2"/>
<dbReference type="InterPro" id="IPR036010">
    <property type="entry name" value="2Fe-2S_ferredoxin-like_sf"/>
</dbReference>
<dbReference type="InterPro" id="IPR006058">
    <property type="entry name" value="2Fe2S_fd_BS"/>
</dbReference>